<feature type="binding site" evidence="7">
    <location>
        <position position="303"/>
    </location>
    <ligand>
        <name>N-formimidoyl-L-glutamate</name>
        <dbReference type="ChEBI" id="CHEBI:58928"/>
    </ligand>
</feature>
<feature type="domain" description="Amidohydrolase-related" evidence="8">
    <location>
        <begin position="48"/>
        <end position="364"/>
    </location>
</feature>
<proteinExistence type="inferred from homology"/>
<feature type="binding site" evidence="7">
    <location>
        <position position="57"/>
    </location>
    <ligand>
        <name>Zn(2+)</name>
        <dbReference type="ChEBI" id="CHEBI:29105"/>
    </ligand>
</feature>
<gene>
    <name evidence="7" type="primary">hutI</name>
    <name evidence="9" type="ORF">EV690_2787</name>
</gene>
<dbReference type="HAMAP" id="MF_00372">
    <property type="entry name" value="HutI"/>
    <property type="match status" value="1"/>
</dbReference>
<keyword evidence="6 7" id="KW-0408">Iron</keyword>
<feature type="binding site" evidence="7">
    <location>
        <position position="305"/>
    </location>
    <ligand>
        <name>N-formimidoyl-L-glutamate</name>
        <dbReference type="ChEBI" id="CHEBI:58928"/>
    </ligand>
</feature>
<feature type="binding site" evidence="7">
    <location>
        <position position="129"/>
    </location>
    <ligand>
        <name>4-imidazolone-5-propanoate</name>
        <dbReference type="ChEBI" id="CHEBI:77893"/>
    </ligand>
</feature>
<dbReference type="GO" id="GO:0005737">
    <property type="term" value="C:cytoplasm"/>
    <property type="evidence" value="ECO:0007669"/>
    <property type="project" value="UniProtKB-SubCell"/>
</dbReference>
<feature type="binding site" evidence="7">
    <location>
        <position position="57"/>
    </location>
    <ligand>
        <name>Fe(3+)</name>
        <dbReference type="ChEBI" id="CHEBI:29034"/>
    </ligand>
</feature>
<dbReference type="Gene3D" id="3.20.20.140">
    <property type="entry name" value="Metal-dependent hydrolases"/>
    <property type="match status" value="1"/>
</dbReference>
<evidence type="ECO:0000256" key="5">
    <source>
        <dbReference type="ARBA" id="ARBA00022833"/>
    </source>
</evidence>
<dbReference type="InterPro" id="IPR032466">
    <property type="entry name" value="Metal_Hydrolase"/>
</dbReference>
<dbReference type="Pfam" id="PF01979">
    <property type="entry name" value="Amidohydro_1"/>
    <property type="match status" value="1"/>
</dbReference>
<dbReference type="NCBIfam" id="TIGR01224">
    <property type="entry name" value="hutI"/>
    <property type="match status" value="1"/>
</dbReference>
<dbReference type="OrthoDB" id="9776455at2"/>
<dbReference type="AlphaFoldDB" id="A0A4R1J927"/>
<accession>A0A4R1J927</accession>
<evidence type="ECO:0000256" key="7">
    <source>
        <dbReference type="HAMAP-Rule" id="MF_00372"/>
    </source>
</evidence>
<feature type="binding site" evidence="7">
    <location>
        <position position="226"/>
    </location>
    <ligand>
        <name>Fe(3+)</name>
        <dbReference type="ChEBI" id="CHEBI:29034"/>
    </ligand>
</feature>
<keyword evidence="4 7" id="KW-0369">Histidine metabolism</keyword>
<dbReference type="GO" id="GO:0019557">
    <property type="term" value="P:L-histidine catabolic process to glutamate and formate"/>
    <property type="evidence" value="ECO:0007669"/>
    <property type="project" value="UniProtKB-UniPathway"/>
</dbReference>
<dbReference type="GO" id="GO:0008270">
    <property type="term" value="F:zinc ion binding"/>
    <property type="evidence" value="ECO:0007669"/>
    <property type="project" value="UniProtKB-UniRule"/>
</dbReference>
<evidence type="ECO:0000313" key="9">
    <source>
        <dbReference type="EMBL" id="TCK47092.1"/>
    </source>
</evidence>
<reference evidence="9 10" key="1">
    <citation type="submission" date="2019-03" db="EMBL/GenBank/DDBJ databases">
        <title>Genomic Encyclopedia of Type Strains, Phase IV (KMG-IV): sequencing the most valuable type-strain genomes for metagenomic binning, comparative biology and taxonomic classification.</title>
        <authorList>
            <person name="Goeker M."/>
        </authorList>
    </citation>
    <scope>NUCLEOTIDE SEQUENCE [LARGE SCALE GENOMIC DNA]</scope>
    <source>
        <strain evidence="9 10">DSM 18577</strain>
    </source>
</reference>
<sequence>MSTLWHNLRLINQPDVDAIVSDGASIVWVGEQTAAPDCDQTVDLGNAWVTPGFIDCHTHVVFGGERAHEFDLRLQGKSYAEIAASGGGIASTMQATRQSDEQTLYKLARRRIEQLIADGVTTIEIKSGYGLDELSETKMLRVIRQLGEDLPVTILSTALLAHSLPPEYADDQAGYVHWVCQMLPKLHKEGLIDAVDAFCEHLAFSPEQVAQIFDCAGRLYLPVKLHAEQLSLQGGAQVAARFHALSADHLEYLDEAGVIAMAKAGTVAVLLPGAFYFLRETQYPPVNLLRRYQVPIAIASDCNPGTSPVLSLRLMMNMACTLFRLTPSEALAGVTTNAAKALGLQNTHGQIAPGFCADMIAWQVDDPAEICYWLGGQLPHQRIYQGELDASQGV</sequence>
<comment type="similarity">
    <text evidence="7">Belongs to the metallo-dependent hydrolases superfamily. HutI family.</text>
</comment>
<feature type="binding site" evidence="7">
    <location>
        <position position="162"/>
    </location>
    <ligand>
        <name>4-imidazolone-5-propanoate</name>
        <dbReference type="ChEBI" id="CHEBI:77893"/>
    </ligand>
</feature>
<comment type="caution">
    <text evidence="9">The sequence shown here is derived from an EMBL/GenBank/DDBJ whole genome shotgun (WGS) entry which is preliminary data.</text>
</comment>
<feature type="binding site" evidence="7">
    <location>
        <position position="229"/>
    </location>
    <ligand>
        <name>4-imidazolone-5-propanoate</name>
        <dbReference type="ChEBI" id="CHEBI:77893"/>
    </ligand>
</feature>
<comment type="pathway">
    <text evidence="7">Amino-acid degradation; L-histidine degradation into L-glutamate; N-formimidoyl-L-glutamate from L-histidine: step 3/3.</text>
</comment>
<feature type="binding site" evidence="7">
    <location>
        <position position="301"/>
    </location>
    <ligand>
        <name>Zn(2+)</name>
        <dbReference type="ChEBI" id="CHEBI:29105"/>
    </ligand>
</feature>
<evidence type="ECO:0000259" key="8">
    <source>
        <dbReference type="Pfam" id="PF01979"/>
    </source>
</evidence>
<keyword evidence="5 7" id="KW-0862">Zinc</keyword>
<keyword evidence="7" id="KW-0963">Cytoplasm</keyword>
<comment type="cofactor">
    <cofactor evidence="7">
        <name>Zn(2+)</name>
        <dbReference type="ChEBI" id="CHEBI:29105"/>
    </cofactor>
    <cofactor evidence="7">
        <name>Fe(3+)</name>
        <dbReference type="ChEBI" id="CHEBI:29034"/>
    </cofactor>
    <text evidence="7">Binds 1 zinc or iron ion per subunit.</text>
</comment>
<evidence type="ECO:0000256" key="1">
    <source>
        <dbReference type="ARBA" id="ARBA00012864"/>
    </source>
</evidence>
<dbReference type="InterPro" id="IPR006680">
    <property type="entry name" value="Amidohydro-rel"/>
</dbReference>
<dbReference type="InterPro" id="IPR011059">
    <property type="entry name" value="Metal-dep_hydrolase_composite"/>
</dbReference>
<feature type="binding site" evidence="7">
    <location>
        <position position="66"/>
    </location>
    <ligand>
        <name>4-imidazolone-5-propanoate</name>
        <dbReference type="ChEBI" id="CHEBI:77893"/>
    </ligand>
</feature>
<evidence type="ECO:0000256" key="3">
    <source>
        <dbReference type="ARBA" id="ARBA00022801"/>
    </source>
</evidence>
<dbReference type="PANTHER" id="PTHR42752:SF1">
    <property type="entry name" value="IMIDAZOLONEPROPIONASE-RELATED"/>
    <property type="match status" value="1"/>
</dbReference>
<evidence type="ECO:0000313" key="10">
    <source>
        <dbReference type="Proteomes" id="UP000295565"/>
    </source>
</evidence>
<feature type="binding site" evidence="7">
    <location>
        <position position="301"/>
    </location>
    <ligand>
        <name>Fe(3+)</name>
        <dbReference type="ChEBI" id="CHEBI:29034"/>
    </ligand>
</feature>
<dbReference type="Proteomes" id="UP000295565">
    <property type="component" value="Unassembled WGS sequence"/>
</dbReference>
<organism evidence="9 10">
    <name type="scientific">Celerinatantimonas diazotrophica</name>
    <dbReference type="NCBI Taxonomy" id="412034"/>
    <lineage>
        <taxon>Bacteria</taxon>
        <taxon>Pseudomonadati</taxon>
        <taxon>Pseudomonadota</taxon>
        <taxon>Gammaproteobacteria</taxon>
        <taxon>Celerinatantimonadaceae</taxon>
        <taxon>Celerinatantimonas</taxon>
    </lineage>
</organism>
<dbReference type="Gene3D" id="2.30.40.10">
    <property type="entry name" value="Urease, subunit C, domain 1"/>
    <property type="match status" value="1"/>
</dbReference>
<dbReference type="EMBL" id="SMGD01000015">
    <property type="protein sequence ID" value="TCK47092.1"/>
    <property type="molecule type" value="Genomic_DNA"/>
</dbReference>
<evidence type="ECO:0000256" key="6">
    <source>
        <dbReference type="ARBA" id="ARBA00023004"/>
    </source>
</evidence>
<keyword evidence="10" id="KW-1185">Reference proteome</keyword>
<dbReference type="SUPFAM" id="SSF51338">
    <property type="entry name" value="Composite domain of metallo-dependent hydrolases"/>
    <property type="match status" value="1"/>
</dbReference>
<dbReference type="RefSeq" id="WP_131913559.1">
    <property type="nucleotide sequence ID" value="NZ_OU594967.1"/>
</dbReference>
<comment type="subcellular location">
    <subcellularLocation>
        <location evidence="7">Cytoplasm</location>
    </subcellularLocation>
</comment>
<dbReference type="GO" id="GO:0050480">
    <property type="term" value="F:imidazolonepropionase activity"/>
    <property type="evidence" value="ECO:0007669"/>
    <property type="project" value="UniProtKB-UniRule"/>
</dbReference>
<dbReference type="SUPFAM" id="SSF51556">
    <property type="entry name" value="Metallo-dependent hydrolases"/>
    <property type="match status" value="1"/>
</dbReference>
<dbReference type="EC" id="3.5.2.7" evidence="1 7"/>
<name>A0A4R1J927_9GAMM</name>
<dbReference type="InterPro" id="IPR005920">
    <property type="entry name" value="HutI"/>
</dbReference>
<dbReference type="FunFam" id="3.20.20.140:FF:000007">
    <property type="entry name" value="Imidazolonepropionase"/>
    <property type="match status" value="1"/>
</dbReference>
<comment type="function">
    <text evidence="7">Catalyzes the hydrolytic cleavage of the carbon-nitrogen bond in imidazolone-5-propanoate to yield N-formimidoyl-L-glutamate. It is the third step in the universal histidine degradation pathway.</text>
</comment>
<dbReference type="GO" id="GO:0005506">
    <property type="term" value="F:iron ion binding"/>
    <property type="evidence" value="ECO:0007669"/>
    <property type="project" value="UniProtKB-UniRule"/>
</dbReference>
<feature type="binding site" evidence="7">
    <location>
        <position position="59"/>
    </location>
    <ligand>
        <name>Zn(2+)</name>
        <dbReference type="ChEBI" id="CHEBI:29105"/>
    </ligand>
</feature>
<feature type="binding site" evidence="7">
    <location>
        <position position="226"/>
    </location>
    <ligand>
        <name>Zn(2+)</name>
        <dbReference type="ChEBI" id="CHEBI:29105"/>
    </ligand>
</feature>
<dbReference type="PANTHER" id="PTHR42752">
    <property type="entry name" value="IMIDAZOLONEPROPIONASE"/>
    <property type="match status" value="1"/>
</dbReference>
<dbReference type="GO" id="GO:0019556">
    <property type="term" value="P:L-histidine catabolic process to glutamate and formamide"/>
    <property type="evidence" value="ECO:0007669"/>
    <property type="project" value="UniProtKB-UniRule"/>
</dbReference>
<feature type="binding site" evidence="7">
    <location>
        <position position="129"/>
    </location>
    <ligand>
        <name>N-formimidoyl-L-glutamate</name>
        <dbReference type="ChEBI" id="CHEBI:58928"/>
    </ligand>
</feature>
<evidence type="ECO:0000256" key="2">
    <source>
        <dbReference type="ARBA" id="ARBA00022723"/>
    </source>
</evidence>
<dbReference type="UniPathway" id="UPA00379">
    <property type="reaction ID" value="UER00551"/>
</dbReference>
<comment type="catalytic activity">
    <reaction evidence="7">
        <text>4-imidazolone-5-propanoate + H2O = N-formimidoyl-L-glutamate</text>
        <dbReference type="Rhea" id="RHEA:23660"/>
        <dbReference type="ChEBI" id="CHEBI:15377"/>
        <dbReference type="ChEBI" id="CHEBI:58928"/>
        <dbReference type="ChEBI" id="CHEBI:77893"/>
        <dbReference type="EC" id="3.5.2.7"/>
    </reaction>
</comment>
<feature type="binding site" evidence="7">
    <location>
        <position position="306"/>
    </location>
    <ligand>
        <name>4-imidazolone-5-propanoate</name>
        <dbReference type="ChEBI" id="CHEBI:77893"/>
    </ligand>
</feature>
<dbReference type="CDD" id="cd01296">
    <property type="entry name" value="Imidazolone-5PH"/>
    <property type="match status" value="1"/>
</dbReference>
<feature type="binding site" evidence="7">
    <location>
        <position position="59"/>
    </location>
    <ligand>
        <name>Fe(3+)</name>
        <dbReference type="ChEBI" id="CHEBI:29034"/>
    </ligand>
</feature>
<keyword evidence="2 7" id="KW-0479">Metal-binding</keyword>
<evidence type="ECO:0000256" key="4">
    <source>
        <dbReference type="ARBA" id="ARBA00022808"/>
    </source>
</evidence>
<keyword evidence="3 7" id="KW-0378">Hydrolase</keyword>
<protein>
    <recommendedName>
        <fullName evidence="1 7">Imidazolonepropionase</fullName>
        <ecNumber evidence="1 7">3.5.2.7</ecNumber>
    </recommendedName>
    <alternativeName>
        <fullName evidence="7">Imidazolone-5-propionate hydrolase</fullName>
    </alternativeName>
</protein>